<name>A0A0A9FCY7_ARUDO</name>
<reference evidence="1" key="2">
    <citation type="journal article" date="2015" name="Data Brief">
        <title>Shoot transcriptome of the giant reed, Arundo donax.</title>
        <authorList>
            <person name="Barrero R.A."/>
            <person name="Guerrero F.D."/>
            <person name="Moolhuijzen P."/>
            <person name="Goolsby J.A."/>
            <person name="Tidwell J."/>
            <person name="Bellgard S.E."/>
            <person name="Bellgard M.I."/>
        </authorList>
    </citation>
    <scope>NUCLEOTIDE SEQUENCE</scope>
    <source>
        <tissue evidence="1">Shoot tissue taken approximately 20 cm above the soil surface</tissue>
    </source>
</reference>
<dbReference type="AlphaFoldDB" id="A0A0A9FCY7"/>
<organism evidence="1">
    <name type="scientific">Arundo donax</name>
    <name type="common">Giant reed</name>
    <name type="synonym">Donax arundinaceus</name>
    <dbReference type="NCBI Taxonomy" id="35708"/>
    <lineage>
        <taxon>Eukaryota</taxon>
        <taxon>Viridiplantae</taxon>
        <taxon>Streptophyta</taxon>
        <taxon>Embryophyta</taxon>
        <taxon>Tracheophyta</taxon>
        <taxon>Spermatophyta</taxon>
        <taxon>Magnoliopsida</taxon>
        <taxon>Liliopsida</taxon>
        <taxon>Poales</taxon>
        <taxon>Poaceae</taxon>
        <taxon>PACMAD clade</taxon>
        <taxon>Arundinoideae</taxon>
        <taxon>Arundineae</taxon>
        <taxon>Arundo</taxon>
    </lineage>
</organism>
<sequence length="50" mass="5569">MFISPMWKFSMNEMLRLPYGDPPLSSSSTLYFSDSVAARGQPAVPPPTMM</sequence>
<protein>
    <submittedName>
        <fullName evidence="1">Uncharacterized protein</fullName>
    </submittedName>
</protein>
<evidence type="ECO:0000313" key="1">
    <source>
        <dbReference type="EMBL" id="JAE10915.1"/>
    </source>
</evidence>
<accession>A0A0A9FCY7</accession>
<proteinExistence type="predicted"/>
<reference evidence="1" key="1">
    <citation type="submission" date="2014-09" db="EMBL/GenBank/DDBJ databases">
        <authorList>
            <person name="Magalhaes I.L.F."/>
            <person name="Oliveira U."/>
            <person name="Santos F.R."/>
            <person name="Vidigal T.H.D.A."/>
            <person name="Brescovit A.D."/>
            <person name="Santos A.J."/>
        </authorList>
    </citation>
    <scope>NUCLEOTIDE SEQUENCE</scope>
    <source>
        <tissue evidence="1">Shoot tissue taken approximately 20 cm above the soil surface</tissue>
    </source>
</reference>
<dbReference type="EMBL" id="GBRH01186981">
    <property type="protein sequence ID" value="JAE10915.1"/>
    <property type="molecule type" value="Transcribed_RNA"/>
</dbReference>